<reference evidence="11" key="2">
    <citation type="journal article" date="2022" name="Res Sq">
        <title>Comparative Genomics Reveals Insights into the Divergent Evolution of Astigmatic Mites and Household Pest Adaptations.</title>
        <authorList>
            <person name="Xiong Q."/>
            <person name="Wan A.T.-Y."/>
            <person name="Liu X.-Y."/>
            <person name="Fung C.S.-H."/>
            <person name="Xiao X."/>
            <person name="Malainual N."/>
            <person name="Hou J."/>
            <person name="Wang L."/>
            <person name="Wang M."/>
            <person name="Yang K."/>
            <person name="Cui Y."/>
            <person name="Leung E."/>
            <person name="Nong W."/>
            <person name="Shin S.-K."/>
            <person name="Au S."/>
            <person name="Jeong K.Y."/>
            <person name="Chew F.T."/>
            <person name="Hui J."/>
            <person name="Leung T.F."/>
            <person name="Tungtrongchitr A."/>
            <person name="Zhong N."/>
            <person name="Liu Z."/>
            <person name="Tsui S."/>
        </authorList>
    </citation>
    <scope>NUCLEOTIDE SEQUENCE</scope>
    <source>
        <strain evidence="11">Derf</strain>
        <tissue evidence="11">Whole organism</tissue>
    </source>
</reference>
<evidence type="ECO:0000256" key="2">
    <source>
        <dbReference type="ARBA" id="ARBA00022723"/>
    </source>
</evidence>
<dbReference type="GO" id="GO:0000978">
    <property type="term" value="F:RNA polymerase II cis-regulatory region sequence-specific DNA binding"/>
    <property type="evidence" value="ECO:0007669"/>
    <property type="project" value="TreeGrafter"/>
</dbReference>
<reference evidence="11" key="1">
    <citation type="submission" date="2013-05" db="EMBL/GenBank/DDBJ databases">
        <authorList>
            <person name="Yim A.K.Y."/>
            <person name="Chan T.F."/>
            <person name="Ji K.M."/>
            <person name="Liu X.Y."/>
            <person name="Zhou J.W."/>
            <person name="Li R.Q."/>
            <person name="Yang K.Y."/>
            <person name="Li J."/>
            <person name="Li M."/>
            <person name="Law P.T.W."/>
            <person name="Wu Y.L."/>
            <person name="Cai Z.L."/>
            <person name="Qin H."/>
            <person name="Bao Y."/>
            <person name="Leung R.K.K."/>
            <person name="Ng P.K.S."/>
            <person name="Zou J."/>
            <person name="Zhong X.J."/>
            <person name="Ran P.X."/>
            <person name="Zhong N.S."/>
            <person name="Liu Z.G."/>
            <person name="Tsui S.K.W."/>
        </authorList>
    </citation>
    <scope>NUCLEOTIDE SEQUENCE</scope>
    <source>
        <strain evidence="11">Derf</strain>
        <tissue evidence="11">Whole organism</tissue>
    </source>
</reference>
<keyword evidence="4 8" id="KW-0863">Zinc-finger</keyword>
<comment type="similarity">
    <text evidence="7">Belongs to the snail C2H2-type zinc-finger protein family.</text>
</comment>
<dbReference type="PANTHER" id="PTHR24388:SF54">
    <property type="entry name" value="PROTEIN ESCARGOT"/>
    <property type="match status" value="1"/>
</dbReference>
<comment type="caution">
    <text evidence="11">The sequence shown here is derived from an EMBL/GenBank/DDBJ whole genome shotgun (WGS) entry which is preliminary data.</text>
</comment>
<keyword evidence="5" id="KW-0862">Zinc</keyword>
<evidence type="ECO:0000256" key="7">
    <source>
        <dbReference type="ARBA" id="ARBA00037948"/>
    </source>
</evidence>
<feature type="compositionally biased region" description="Polar residues" evidence="9">
    <location>
        <begin position="69"/>
        <end position="100"/>
    </location>
</feature>
<feature type="compositionally biased region" description="Low complexity" evidence="9">
    <location>
        <begin position="784"/>
        <end position="795"/>
    </location>
</feature>
<comment type="subcellular location">
    <subcellularLocation>
        <location evidence="1">Nucleus</location>
    </subcellularLocation>
</comment>
<proteinExistence type="inferred from homology"/>
<dbReference type="SMART" id="SM00355">
    <property type="entry name" value="ZnF_C2H2"/>
    <property type="match status" value="3"/>
</dbReference>
<dbReference type="InterPro" id="IPR050527">
    <property type="entry name" value="Snail/Krueppel_Znf"/>
</dbReference>
<feature type="compositionally biased region" description="Basic residues" evidence="9">
    <location>
        <begin position="101"/>
        <end position="119"/>
    </location>
</feature>
<evidence type="ECO:0000256" key="4">
    <source>
        <dbReference type="ARBA" id="ARBA00022771"/>
    </source>
</evidence>
<dbReference type="PANTHER" id="PTHR24388">
    <property type="entry name" value="ZINC FINGER PROTEIN"/>
    <property type="match status" value="1"/>
</dbReference>
<keyword evidence="3" id="KW-0677">Repeat</keyword>
<sequence>MASSTISFNSNHHSDDQFVLIAKNIQDSSLRDVPNYGNSSNTNNMISNSVHNHHNVHVSNLSSNMNNNKPSQQVSSRPSTTNSNTQQQMMISPTMNSGKSRPNRSKHSNLRDHRSKLRRTQQQQQLNSINQLKELVSIDLFFSGYFDPDNGPDNQIDKKLNQFDDFYISRTVFPSIFCQSCETVMPLSQIPSHLISHYCHALNMYENDFCRHCCRSFDTNEELRNHKSAAKQDTDLYQCNICSLKFNDSLAYVKHMAFNHDLCSFPYRCPQCGFRSMGRKSFVTHVEKCHFLILCPFCLQPTDLHFNAFRDSSNRDPERVKRNLKLSINDLMIHLVQHLNMADKFACHRCQCCFLSQVDLDDHQHNHELQKLPKKPWRQMDFSDEYPMNHLPSHQSRVFFSLPIQKTSSRHSSKLHNNKTHSLMDRRRTRNSISACSKDPESVQLYSLADQLKTQPDLKLPLIIDAVDRRSLSNKKPTNEPLCDFLNNNSLCLLLYIRYLARKNNFFFNSSKIYIANHHESIMQQDENDHCNPFEVMNLLKNYKCSSCFSSIQDLNEHYTAKTIYCSDYCPFNTNCYRALYLHVKSVYEKPHSKIFDSIVFSKYSDPKCIEDLDRTKVTPKHIEQAREFDENYSLEREVEEITSEFPNDPCPFYINVCMQCATVFRNFKHAALHCIQVGLQRPNQNFKLGQVMNSPQTHVIYHRSLIRVFRFINEEVREQILKNKIQAYTDLLEPNRNFKKQKITDGEDDFDNNVPGPSKRPKNQNTNSPTKKIYIPRDESDESLSPSSHDSAPELNSVDQNENSNETKKRSRKWQQKDENDKHKRKRSLSTSSSSSSKSRGKPRRNSTKKN</sequence>
<feature type="region of interest" description="Disordered" evidence="9">
    <location>
        <begin position="58"/>
        <end position="122"/>
    </location>
</feature>
<gene>
    <name evidence="11" type="ORF">DERF_000663</name>
</gene>
<evidence type="ECO:0000256" key="1">
    <source>
        <dbReference type="ARBA" id="ARBA00004123"/>
    </source>
</evidence>
<dbReference type="Proteomes" id="UP000790347">
    <property type="component" value="Unassembled WGS sequence"/>
</dbReference>
<evidence type="ECO:0000256" key="9">
    <source>
        <dbReference type="SAM" id="MobiDB-lite"/>
    </source>
</evidence>
<evidence type="ECO:0000256" key="8">
    <source>
        <dbReference type="PROSITE-ProRule" id="PRU00042"/>
    </source>
</evidence>
<name>A0A922IAM8_DERFA</name>
<dbReference type="GO" id="GO:0005634">
    <property type="term" value="C:nucleus"/>
    <property type="evidence" value="ECO:0007669"/>
    <property type="project" value="UniProtKB-SubCell"/>
</dbReference>
<keyword evidence="12" id="KW-1185">Reference proteome</keyword>
<keyword evidence="2" id="KW-0479">Metal-binding</keyword>
<dbReference type="PROSITE" id="PS00028">
    <property type="entry name" value="ZINC_FINGER_C2H2_1"/>
    <property type="match status" value="2"/>
</dbReference>
<evidence type="ECO:0000259" key="10">
    <source>
        <dbReference type="PROSITE" id="PS50157"/>
    </source>
</evidence>
<feature type="compositionally biased region" description="Low complexity" evidence="9">
    <location>
        <begin position="830"/>
        <end position="839"/>
    </location>
</feature>
<evidence type="ECO:0000256" key="3">
    <source>
        <dbReference type="ARBA" id="ARBA00022737"/>
    </source>
</evidence>
<feature type="domain" description="C2H2-type" evidence="10">
    <location>
        <begin position="345"/>
        <end position="372"/>
    </location>
</feature>
<feature type="region of interest" description="Disordered" evidence="9">
    <location>
        <begin position="30"/>
        <end position="49"/>
    </location>
</feature>
<dbReference type="GO" id="GO:0000981">
    <property type="term" value="F:DNA-binding transcription factor activity, RNA polymerase II-specific"/>
    <property type="evidence" value="ECO:0007669"/>
    <property type="project" value="TreeGrafter"/>
</dbReference>
<protein>
    <recommendedName>
        <fullName evidence="10">C2H2-type domain-containing protein</fullName>
    </recommendedName>
</protein>
<dbReference type="GO" id="GO:0008270">
    <property type="term" value="F:zinc ion binding"/>
    <property type="evidence" value="ECO:0007669"/>
    <property type="project" value="UniProtKB-KW"/>
</dbReference>
<dbReference type="AlphaFoldDB" id="A0A922IAM8"/>
<accession>A0A922IAM8</accession>
<dbReference type="PROSITE" id="PS50157">
    <property type="entry name" value="ZINC_FINGER_C2H2_2"/>
    <property type="match status" value="1"/>
</dbReference>
<keyword evidence="6" id="KW-0539">Nucleus</keyword>
<feature type="compositionally biased region" description="Low complexity" evidence="9">
    <location>
        <begin position="58"/>
        <end position="68"/>
    </location>
</feature>
<feature type="compositionally biased region" description="Basic residues" evidence="9">
    <location>
        <begin position="840"/>
        <end position="852"/>
    </location>
</feature>
<feature type="region of interest" description="Disordered" evidence="9">
    <location>
        <begin position="741"/>
        <end position="852"/>
    </location>
</feature>
<evidence type="ECO:0000313" key="12">
    <source>
        <dbReference type="Proteomes" id="UP000790347"/>
    </source>
</evidence>
<evidence type="ECO:0000256" key="6">
    <source>
        <dbReference type="ARBA" id="ARBA00023242"/>
    </source>
</evidence>
<dbReference type="Gene3D" id="3.30.160.60">
    <property type="entry name" value="Classic Zinc Finger"/>
    <property type="match status" value="1"/>
</dbReference>
<evidence type="ECO:0000313" key="11">
    <source>
        <dbReference type="EMBL" id="KAH9526590.1"/>
    </source>
</evidence>
<evidence type="ECO:0000256" key="5">
    <source>
        <dbReference type="ARBA" id="ARBA00022833"/>
    </source>
</evidence>
<dbReference type="InterPro" id="IPR013087">
    <property type="entry name" value="Znf_C2H2_type"/>
</dbReference>
<organism evidence="11 12">
    <name type="scientific">Dermatophagoides farinae</name>
    <name type="common">American house dust mite</name>
    <dbReference type="NCBI Taxonomy" id="6954"/>
    <lineage>
        <taxon>Eukaryota</taxon>
        <taxon>Metazoa</taxon>
        <taxon>Ecdysozoa</taxon>
        <taxon>Arthropoda</taxon>
        <taxon>Chelicerata</taxon>
        <taxon>Arachnida</taxon>
        <taxon>Acari</taxon>
        <taxon>Acariformes</taxon>
        <taxon>Sarcoptiformes</taxon>
        <taxon>Astigmata</taxon>
        <taxon>Psoroptidia</taxon>
        <taxon>Analgoidea</taxon>
        <taxon>Pyroglyphidae</taxon>
        <taxon>Dermatophagoidinae</taxon>
        <taxon>Dermatophagoides</taxon>
    </lineage>
</organism>
<dbReference type="EMBL" id="ASGP02000001">
    <property type="protein sequence ID" value="KAH9526590.1"/>
    <property type="molecule type" value="Genomic_DNA"/>
</dbReference>
<feature type="compositionally biased region" description="Low complexity" evidence="9">
    <location>
        <begin position="38"/>
        <end position="49"/>
    </location>
</feature>